<protein>
    <recommendedName>
        <fullName evidence="1">HTH marR-type domain-containing protein</fullName>
    </recommendedName>
</protein>
<dbReference type="Proteomes" id="UP000019225">
    <property type="component" value="Chromosome"/>
</dbReference>
<dbReference type="Pfam" id="PF12802">
    <property type="entry name" value="MarR_2"/>
    <property type="match status" value="1"/>
</dbReference>
<name>W5WEE7_9PSEU</name>
<dbReference type="PROSITE" id="PS50995">
    <property type="entry name" value="HTH_MARR_2"/>
    <property type="match status" value="1"/>
</dbReference>
<gene>
    <name evidence="2" type="ORF">KALB_6203</name>
</gene>
<reference evidence="2 3" key="1">
    <citation type="journal article" date="2014" name="BMC Genomics">
        <title>Complete genome sequence of producer of the glycopeptide antibiotic Aculeximycin Kutzneria albida DSM 43870T, a representative of minor genus of Pseudonocardiaceae.</title>
        <authorList>
            <person name="Rebets Y."/>
            <person name="Tokovenko B."/>
            <person name="Lushchyk I."/>
            <person name="Ruckert C."/>
            <person name="Zaburannyi N."/>
            <person name="Bechthold A."/>
            <person name="Kalinowski J."/>
            <person name="Luzhetskyy A."/>
        </authorList>
    </citation>
    <scope>NUCLEOTIDE SEQUENCE [LARGE SCALE GENOMIC DNA]</scope>
    <source>
        <strain evidence="2">DSM 43870</strain>
    </source>
</reference>
<dbReference type="InterPro" id="IPR000835">
    <property type="entry name" value="HTH_MarR-typ"/>
</dbReference>
<feature type="domain" description="HTH marR-type" evidence="1">
    <location>
        <begin position="5"/>
        <end position="137"/>
    </location>
</feature>
<dbReference type="KEGG" id="kal:KALB_6203"/>
<proteinExistence type="predicted"/>
<accession>W5WEE7</accession>
<dbReference type="OrthoDB" id="5506299at2"/>
<dbReference type="GO" id="GO:0003700">
    <property type="term" value="F:DNA-binding transcription factor activity"/>
    <property type="evidence" value="ECO:0007669"/>
    <property type="project" value="InterPro"/>
</dbReference>
<dbReference type="GO" id="GO:0006950">
    <property type="term" value="P:response to stress"/>
    <property type="evidence" value="ECO:0007669"/>
    <property type="project" value="TreeGrafter"/>
</dbReference>
<dbReference type="PANTHER" id="PTHR33164:SF43">
    <property type="entry name" value="HTH-TYPE TRANSCRIPTIONAL REPRESSOR YETL"/>
    <property type="match status" value="1"/>
</dbReference>
<dbReference type="eggNOG" id="COG1846">
    <property type="taxonomic scope" value="Bacteria"/>
</dbReference>
<dbReference type="SMART" id="SM00347">
    <property type="entry name" value="HTH_MARR"/>
    <property type="match status" value="1"/>
</dbReference>
<organism evidence="2 3">
    <name type="scientific">Kutzneria albida DSM 43870</name>
    <dbReference type="NCBI Taxonomy" id="1449976"/>
    <lineage>
        <taxon>Bacteria</taxon>
        <taxon>Bacillati</taxon>
        <taxon>Actinomycetota</taxon>
        <taxon>Actinomycetes</taxon>
        <taxon>Pseudonocardiales</taxon>
        <taxon>Pseudonocardiaceae</taxon>
        <taxon>Kutzneria</taxon>
    </lineage>
</organism>
<dbReference type="Gene3D" id="1.10.10.10">
    <property type="entry name" value="Winged helix-like DNA-binding domain superfamily/Winged helix DNA-binding domain"/>
    <property type="match status" value="1"/>
</dbReference>
<evidence type="ECO:0000313" key="3">
    <source>
        <dbReference type="Proteomes" id="UP000019225"/>
    </source>
</evidence>
<dbReference type="PANTHER" id="PTHR33164">
    <property type="entry name" value="TRANSCRIPTIONAL REGULATOR, MARR FAMILY"/>
    <property type="match status" value="1"/>
</dbReference>
<dbReference type="SUPFAM" id="SSF46785">
    <property type="entry name" value="Winged helix' DNA-binding domain"/>
    <property type="match status" value="1"/>
</dbReference>
<dbReference type="PATRIC" id="fig|1449976.3.peg.6225"/>
<dbReference type="InterPro" id="IPR036390">
    <property type="entry name" value="WH_DNA-bd_sf"/>
</dbReference>
<dbReference type="RefSeq" id="WP_025359466.1">
    <property type="nucleotide sequence ID" value="NZ_CP007155.1"/>
</dbReference>
<dbReference type="AlphaFoldDB" id="W5WEE7"/>
<dbReference type="STRING" id="1449976.KALB_6203"/>
<sequence>MDDEQASRLFELADLILAVGRHIHASKEFAAESWTPLESAVMRFIDRNPGTSASAAAEATQLISSNFSRALRGLEKKGLVRRDVDPHDGRRSHLYPTARANDHLRQLREVWSGLLDGIVPDPDEIDAMNSTLRRIEAQLVTRARRGT</sequence>
<dbReference type="HOGENOM" id="CLU_083287_15_6_11"/>
<evidence type="ECO:0000259" key="1">
    <source>
        <dbReference type="PROSITE" id="PS50995"/>
    </source>
</evidence>
<dbReference type="InterPro" id="IPR036388">
    <property type="entry name" value="WH-like_DNA-bd_sf"/>
</dbReference>
<keyword evidence="3" id="KW-1185">Reference proteome</keyword>
<evidence type="ECO:0000313" key="2">
    <source>
        <dbReference type="EMBL" id="AHH99563.1"/>
    </source>
</evidence>
<dbReference type="InterPro" id="IPR039422">
    <property type="entry name" value="MarR/SlyA-like"/>
</dbReference>
<dbReference type="EMBL" id="CP007155">
    <property type="protein sequence ID" value="AHH99563.1"/>
    <property type="molecule type" value="Genomic_DNA"/>
</dbReference>